<organism evidence="1 2">
    <name type="scientific">Botryotinia narcissicola</name>
    <dbReference type="NCBI Taxonomy" id="278944"/>
    <lineage>
        <taxon>Eukaryota</taxon>
        <taxon>Fungi</taxon>
        <taxon>Dikarya</taxon>
        <taxon>Ascomycota</taxon>
        <taxon>Pezizomycotina</taxon>
        <taxon>Leotiomycetes</taxon>
        <taxon>Helotiales</taxon>
        <taxon>Sclerotiniaceae</taxon>
        <taxon>Botryotinia</taxon>
    </lineage>
</organism>
<gene>
    <name evidence="1" type="ORF">BOTNAR_0965g00050</name>
</gene>
<keyword evidence="2" id="KW-1185">Reference proteome</keyword>
<dbReference type="AlphaFoldDB" id="A0A4Z1H9C5"/>
<protein>
    <submittedName>
        <fullName evidence="1">Uncharacterized protein</fullName>
    </submittedName>
</protein>
<evidence type="ECO:0000313" key="2">
    <source>
        <dbReference type="Proteomes" id="UP000297452"/>
    </source>
</evidence>
<evidence type="ECO:0000313" key="1">
    <source>
        <dbReference type="EMBL" id="TGO44072.1"/>
    </source>
</evidence>
<reference evidence="1 2" key="1">
    <citation type="submission" date="2017-12" db="EMBL/GenBank/DDBJ databases">
        <title>Comparative genomics of Botrytis spp.</title>
        <authorList>
            <person name="Valero-Jimenez C.A."/>
            <person name="Tapia P."/>
            <person name="Veloso J."/>
            <person name="Silva-Moreno E."/>
            <person name="Staats M."/>
            <person name="Valdes J.H."/>
            <person name="Van Kan J.A.L."/>
        </authorList>
    </citation>
    <scope>NUCLEOTIDE SEQUENCE [LARGE SCALE GENOMIC DNA]</scope>
    <source>
        <strain evidence="1 2">MUCL2120</strain>
    </source>
</reference>
<dbReference type="EMBL" id="PQXJ01000960">
    <property type="protein sequence ID" value="TGO44072.1"/>
    <property type="molecule type" value="Genomic_DNA"/>
</dbReference>
<comment type="caution">
    <text evidence="1">The sequence shown here is derived from an EMBL/GenBank/DDBJ whole genome shotgun (WGS) entry which is preliminary data.</text>
</comment>
<name>A0A4Z1H9C5_9HELO</name>
<accession>A0A4Z1H9C5</accession>
<dbReference type="OrthoDB" id="4664297at2759"/>
<sequence length="63" mass="7013">MPREGVFSDDDIITIAAGAKETKEIEIKAPEVVLKSGEKEEAKKTEANVLREDYESEGLEFEV</sequence>
<proteinExistence type="predicted"/>
<dbReference type="Proteomes" id="UP000297452">
    <property type="component" value="Unassembled WGS sequence"/>
</dbReference>